<dbReference type="AlphaFoldDB" id="G7W8K4"/>
<feature type="domain" description="DUF5071" evidence="1">
    <location>
        <begin position="57"/>
        <end position="128"/>
    </location>
</feature>
<dbReference type="OrthoDB" id="1846249at2"/>
<dbReference type="EMBL" id="CP003108">
    <property type="protein sequence ID" value="AET67431.1"/>
    <property type="molecule type" value="Genomic_DNA"/>
</dbReference>
<dbReference type="RefSeq" id="WP_014184248.1">
    <property type="nucleotide sequence ID" value="NC_016584.1"/>
</dbReference>
<sequence length="152" mass="17877">MVNIKELIRDLDWSKPEEVQKKAIEKLQEIEELDLVYLVQLSELNHKFCWHNAAIVLKSIGYPRIKPIIPYLMEWFQDVNWPGVNTIREILKSMDSNELMPYIEEAAKRVLSENDDLWAFGLILLLRDIGVEDFNDGHIFEELYKLSGMDRG</sequence>
<name>G7W8K4_DESOD</name>
<organism evidence="2 3">
    <name type="scientific">Desulfosporosinus orientis (strain ATCC 19365 / DSM 765 / NCIMB 8382 / VKM B-1628 / Singapore I)</name>
    <name type="common">Desulfotomaculum orientis</name>
    <dbReference type="NCBI Taxonomy" id="768706"/>
    <lineage>
        <taxon>Bacteria</taxon>
        <taxon>Bacillati</taxon>
        <taxon>Bacillota</taxon>
        <taxon>Clostridia</taxon>
        <taxon>Eubacteriales</taxon>
        <taxon>Desulfitobacteriaceae</taxon>
        <taxon>Desulfosporosinus</taxon>
    </lineage>
</organism>
<dbReference type="eggNOG" id="ENOG50331V7">
    <property type="taxonomic scope" value="Bacteria"/>
</dbReference>
<dbReference type="Gene3D" id="1.25.40.750">
    <property type="entry name" value="Domain of unknown function DUF5071"/>
    <property type="match status" value="1"/>
</dbReference>
<reference evidence="2 3" key="2">
    <citation type="journal article" date="2012" name="J. Bacteriol.">
        <title>Complete genome sequences of Desulfosporosinus orientis DSM765T, Desulfosporosinus youngiae DSM17734T, Desulfosporosinus meridiei DSM13257T, and Desulfosporosinus acidiphilus DSM22704T.</title>
        <authorList>
            <person name="Pester M."/>
            <person name="Brambilla E."/>
            <person name="Alazard D."/>
            <person name="Rattei T."/>
            <person name="Weinmaier T."/>
            <person name="Han J."/>
            <person name="Lucas S."/>
            <person name="Lapidus A."/>
            <person name="Cheng J.F."/>
            <person name="Goodwin L."/>
            <person name="Pitluck S."/>
            <person name="Peters L."/>
            <person name="Ovchinnikova G."/>
            <person name="Teshima H."/>
            <person name="Detter J.C."/>
            <person name="Han C.S."/>
            <person name="Tapia R."/>
            <person name="Land M.L."/>
            <person name="Hauser L."/>
            <person name="Kyrpides N.C."/>
            <person name="Ivanova N.N."/>
            <person name="Pagani I."/>
            <person name="Huntmann M."/>
            <person name="Wei C.L."/>
            <person name="Davenport K.W."/>
            <person name="Daligault H."/>
            <person name="Chain P.S."/>
            <person name="Chen A."/>
            <person name="Mavromatis K."/>
            <person name="Markowitz V."/>
            <person name="Szeto E."/>
            <person name="Mikhailova N."/>
            <person name="Pati A."/>
            <person name="Wagner M."/>
            <person name="Woyke T."/>
            <person name="Ollivier B."/>
            <person name="Klenk H.P."/>
            <person name="Spring S."/>
            <person name="Loy A."/>
        </authorList>
    </citation>
    <scope>NUCLEOTIDE SEQUENCE [LARGE SCALE GENOMIC DNA]</scope>
    <source>
        <strain evidence="3">ATCC 19365 / DSM 765 / NCIMB 8382 / VKM B-1628</strain>
    </source>
</reference>
<proteinExistence type="predicted"/>
<protein>
    <recommendedName>
        <fullName evidence="1">DUF5071 domain-containing protein</fullName>
    </recommendedName>
</protein>
<dbReference type="STRING" id="768706.Desor_1795"/>
<dbReference type="InterPro" id="IPR038692">
    <property type="entry name" value="Cthe_2751_sf"/>
</dbReference>
<evidence type="ECO:0000313" key="2">
    <source>
        <dbReference type="EMBL" id="AET67431.1"/>
    </source>
</evidence>
<reference evidence="3" key="1">
    <citation type="submission" date="2011-11" db="EMBL/GenBank/DDBJ databases">
        <title>Complete sequence of Desulfosporosinus orientis DSM 765.</title>
        <authorList>
            <person name="Lucas S."/>
            <person name="Han J."/>
            <person name="Lapidus A."/>
            <person name="Cheng J.-F."/>
            <person name="Goodwin L."/>
            <person name="Pitluck S."/>
            <person name="Peters L."/>
            <person name="Ovchinnikova G."/>
            <person name="Teshima H."/>
            <person name="Detter J.C."/>
            <person name="Han C."/>
            <person name="Tapia R."/>
            <person name="Land M."/>
            <person name="Hauser L."/>
            <person name="Kyrpides N."/>
            <person name="Ivanova N."/>
            <person name="Pagani I."/>
            <person name="Pester M."/>
            <person name="Spring S."/>
            <person name="Ollivier B."/>
            <person name="Rattei T."/>
            <person name="Klenk H.-P."/>
            <person name="Wagner M."/>
            <person name="Loy A."/>
            <person name="Woyke T."/>
        </authorList>
    </citation>
    <scope>NUCLEOTIDE SEQUENCE [LARGE SCALE GENOMIC DNA]</scope>
    <source>
        <strain evidence="3">ATCC 19365 / DSM 765 / NCIMB 8382 / VKM B-1628</strain>
    </source>
</reference>
<dbReference type="Proteomes" id="UP000006346">
    <property type="component" value="Chromosome"/>
</dbReference>
<gene>
    <name evidence="2" type="ordered locus">Desor_1795</name>
</gene>
<evidence type="ECO:0000313" key="3">
    <source>
        <dbReference type="Proteomes" id="UP000006346"/>
    </source>
</evidence>
<dbReference type="InterPro" id="IPR031837">
    <property type="entry name" value="DUF5071"/>
</dbReference>
<evidence type="ECO:0000259" key="1">
    <source>
        <dbReference type="Pfam" id="PF16804"/>
    </source>
</evidence>
<dbReference type="PATRIC" id="fig|768706.3.peg.1801"/>
<accession>G7W8K4</accession>
<keyword evidence="3" id="KW-1185">Reference proteome</keyword>
<dbReference type="Pfam" id="PF16804">
    <property type="entry name" value="DUF5071"/>
    <property type="match status" value="1"/>
</dbReference>
<dbReference type="HOGENOM" id="CLU_1851594_0_0_9"/>
<dbReference type="KEGG" id="dor:Desor_1795"/>